<dbReference type="InterPro" id="IPR008271">
    <property type="entry name" value="Ser/Thr_kinase_AS"/>
</dbReference>
<evidence type="ECO:0000256" key="4">
    <source>
        <dbReference type="ARBA" id="ARBA00022741"/>
    </source>
</evidence>
<evidence type="ECO:0000259" key="10">
    <source>
        <dbReference type="PROSITE" id="PS50011"/>
    </source>
</evidence>
<dbReference type="PROSITE" id="PS00107">
    <property type="entry name" value="PROTEIN_KINASE_ATP"/>
    <property type="match status" value="1"/>
</dbReference>
<dbReference type="Gene3D" id="3.30.200.20">
    <property type="entry name" value="Phosphorylase Kinase, domain 1"/>
    <property type="match status" value="1"/>
</dbReference>
<dbReference type="RefSeq" id="WP_157391378.1">
    <property type="nucleotide sequence ID" value="NZ_WRPP01000007.1"/>
</dbReference>
<sequence length="610" mass="64730">MTGASVVRLDPGADFAGFRIERVLGAGGMGVVYLARHPRLERDVALKVFGGMAAGPLDSRGRARFDREAALAARLEHPDIVPIYDRSAPEDEIPWLCMRYINGGDVTALMEEAGGRLPAPDAVRLIADAGNALDYAHREGVLHRDVKPANILVDLSDREGGRAVLTDFGIARAFDDTLTLTGTTATVAYAAPERFGETPADHRADIYSLGCTFFEILTGRTPFPRSDQAAVISAHLTAPPPRPSELVPELPPALDDVVARAMAKEPDDRYPDCTAFANAARSALAAPAPSAGGGLARNVHSEPTVRSEPPTRARPPKPPPGGLRERIMDFVTLLAGLASIIGAVLLIAALMAPFVHYNEVDRAIDPMLYKGYLFPVCLAVAGWFVGSLAGVRVLCPGLPREICAFLIIGVSLAGAWSAAVLMRLNSIWTRDGYTLVGDTIRGASGERLTVLGCGALVLAGVLAAVALMLGDSLHLEFHFPRDPFSIVTLLLSLLGCVSLGFVRLPAEDVWHFLRNDYTWLIGSAVALTALPALTSFLHPRTVFRALTLGWALGGLAICFFLYSQGQNIDDAGVAAVTNSASTPAVVFAVSLLGSIVVNAVALARSGRLRD</sequence>
<keyword evidence="5 11" id="KW-0418">Kinase</keyword>
<evidence type="ECO:0000256" key="9">
    <source>
        <dbReference type="SAM" id="Phobius"/>
    </source>
</evidence>
<dbReference type="InterPro" id="IPR011009">
    <property type="entry name" value="Kinase-like_dom_sf"/>
</dbReference>
<evidence type="ECO:0000313" key="11">
    <source>
        <dbReference type="EMBL" id="MVU81766.1"/>
    </source>
</evidence>
<dbReference type="CDD" id="cd14014">
    <property type="entry name" value="STKc_PknB_like"/>
    <property type="match status" value="1"/>
</dbReference>
<keyword evidence="2" id="KW-0723">Serine/threonine-protein kinase</keyword>
<evidence type="ECO:0000256" key="3">
    <source>
        <dbReference type="ARBA" id="ARBA00022679"/>
    </source>
</evidence>
<evidence type="ECO:0000313" key="12">
    <source>
        <dbReference type="Proteomes" id="UP000466794"/>
    </source>
</evidence>
<evidence type="ECO:0000256" key="6">
    <source>
        <dbReference type="ARBA" id="ARBA00022840"/>
    </source>
</evidence>
<evidence type="ECO:0000256" key="8">
    <source>
        <dbReference type="SAM" id="MobiDB-lite"/>
    </source>
</evidence>
<keyword evidence="9" id="KW-1133">Transmembrane helix</keyword>
<keyword evidence="9" id="KW-0472">Membrane</keyword>
<dbReference type="InterPro" id="IPR000719">
    <property type="entry name" value="Prot_kinase_dom"/>
</dbReference>
<evidence type="ECO:0000256" key="5">
    <source>
        <dbReference type="ARBA" id="ARBA00022777"/>
    </source>
</evidence>
<proteinExistence type="predicted"/>
<feature type="transmembrane region" description="Helical" evidence="9">
    <location>
        <begin position="372"/>
        <end position="395"/>
    </location>
</feature>
<accession>A0A7K1V593</accession>
<feature type="transmembrane region" description="Helical" evidence="9">
    <location>
        <begin position="545"/>
        <end position="564"/>
    </location>
</feature>
<dbReference type="AlphaFoldDB" id="A0A7K1V593"/>
<dbReference type="EMBL" id="WRPP01000007">
    <property type="protein sequence ID" value="MVU81766.1"/>
    <property type="molecule type" value="Genomic_DNA"/>
</dbReference>
<feature type="region of interest" description="Disordered" evidence="8">
    <location>
        <begin position="288"/>
        <end position="322"/>
    </location>
</feature>
<evidence type="ECO:0000256" key="7">
    <source>
        <dbReference type="PROSITE-ProRule" id="PRU10141"/>
    </source>
</evidence>
<feature type="binding site" evidence="7">
    <location>
        <position position="47"/>
    </location>
    <ligand>
        <name>ATP</name>
        <dbReference type="ChEBI" id="CHEBI:30616"/>
    </ligand>
</feature>
<evidence type="ECO:0000256" key="1">
    <source>
        <dbReference type="ARBA" id="ARBA00012513"/>
    </source>
</evidence>
<keyword evidence="9" id="KW-0812">Transmembrane</keyword>
<dbReference type="PANTHER" id="PTHR43289">
    <property type="entry name" value="MITOGEN-ACTIVATED PROTEIN KINASE KINASE KINASE 20-RELATED"/>
    <property type="match status" value="1"/>
</dbReference>
<feature type="transmembrane region" description="Helical" evidence="9">
    <location>
        <begin position="402"/>
        <end position="428"/>
    </location>
</feature>
<feature type="compositionally biased region" description="Pro residues" evidence="8">
    <location>
        <begin position="312"/>
        <end position="321"/>
    </location>
</feature>
<feature type="domain" description="Protein kinase" evidence="10">
    <location>
        <begin position="18"/>
        <end position="284"/>
    </location>
</feature>
<dbReference type="Gene3D" id="1.10.510.10">
    <property type="entry name" value="Transferase(Phosphotransferase) domain 1"/>
    <property type="match status" value="1"/>
</dbReference>
<dbReference type="EC" id="2.7.11.1" evidence="1"/>
<evidence type="ECO:0000256" key="2">
    <source>
        <dbReference type="ARBA" id="ARBA00022527"/>
    </source>
</evidence>
<gene>
    <name evidence="11" type="ORF">GPX89_31585</name>
</gene>
<dbReference type="InterPro" id="IPR017441">
    <property type="entry name" value="Protein_kinase_ATP_BS"/>
</dbReference>
<dbReference type="Pfam" id="PF00069">
    <property type="entry name" value="Pkinase"/>
    <property type="match status" value="1"/>
</dbReference>
<feature type="compositionally biased region" description="Basic and acidic residues" evidence="8">
    <location>
        <begin position="299"/>
        <end position="311"/>
    </location>
</feature>
<comment type="caution">
    <text evidence="11">The sequence shown here is derived from an EMBL/GenBank/DDBJ whole genome shotgun (WGS) entry which is preliminary data.</text>
</comment>
<feature type="transmembrane region" description="Helical" evidence="9">
    <location>
        <begin position="330"/>
        <end position="352"/>
    </location>
</feature>
<protein>
    <recommendedName>
        <fullName evidence="1">non-specific serine/threonine protein kinase</fullName>
        <ecNumber evidence="1">2.7.11.1</ecNumber>
    </recommendedName>
</protein>
<keyword evidence="6 7" id="KW-0067">ATP-binding</keyword>
<keyword evidence="3" id="KW-0808">Transferase</keyword>
<dbReference type="GO" id="GO:0004674">
    <property type="term" value="F:protein serine/threonine kinase activity"/>
    <property type="evidence" value="ECO:0007669"/>
    <property type="project" value="UniProtKB-KW"/>
</dbReference>
<feature type="transmembrane region" description="Helical" evidence="9">
    <location>
        <begin position="584"/>
        <end position="603"/>
    </location>
</feature>
<dbReference type="Proteomes" id="UP000466794">
    <property type="component" value="Unassembled WGS sequence"/>
</dbReference>
<organism evidence="11 12">
    <name type="scientific">Nocardia terrae</name>
    <dbReference type="NCBI Taxonomy" id="2675851"/>
    <lineage>
        <taxon>Bacteria</taxon>
        <taxon>Bacillati</taxon>
        <taxon>Actinomycetota</taxon>
        <taxon>Actinomycetes</taxon>
        <taxon>Mycobacteriales</taxon>
        <taxon>Nocardiaceae</taxon>
        <taxon>Nocardia</taxon>
    </lineage>
</organism>
<dbReference type="PROSITE" id="PS50011">
    <property type="entry name" value="PROTEIN_KINASE_DOM"/>
    <property type="match status" value="1"/>
</dbReference>
<dbReference type="PANTHER" id="PTHR43289:SF6">
    <property type="entry name" value="SERINE_THREONINE-PROTEIN KINASE NEKL-3"/>
    <property type="match status" value="1"/>
</dbReference>
<keyword evidence="12" id="KW-1185">Reference proteome</keyword>
<dbReference type="SMART" id="SM00220">
    <property type="entry name" value="S_TKc"/>
    <property type="match status" value="1"/>
</dbReference>
<dbReference type="GO" id="GO:0005524">
    <property type="term" value="F:ATP binding"/>
    <property type="evidence" value="ECO:0007669"/>
    <property type="project" value="UniProtKB-UniRule"/>
</dbReference>
<feature type="transmembrane region" description="Helical" evidence="9">
    <location>
        <begin position="517"/>
        <end position="538"/>
    </location>
</feature>
<name>A0A7K1V593_9NOCA</name>
<feature type="transmembrane region" description="Helical" evidence="9">
    <location>
        <begin position="482"/>
        <end position="502"/>
    </location>
</feature>
<feature type="transmembrane region" description="Helical" evidence="9">
    <location>
        <begin position="448"/>
        <end position="470"/>
    </location>
</feature>
<reference evidence="11 12" key="1">
    <citation type="submission" date="2019-12" db="EMBL/GenBank/DDBJ databases">
        <title>Nocardia sp. nov. ET3-3 isolated from soil.</title>
        <authorList>
            <person name="Kanchanasin P."/>
            <person name="Tanasupawat S."/>
            <person name="Yuki M."/>
            <person name="Kudo T."/>
        </authorList>
    </citation>
    <scope>NUCLEOTIDE SEQUENCE [LARGE SCALE GENOMIC DNA]</scope>
    <source>
        <strain evidence="11 12">ET3-3</strain>
    </source>
</reference>
<dbReference type="SUPFAM" id="SSF56112">
    <property type="entry name" value="Protein kinase-like (PK-like)"/>
    <property type="match status" value="1"/>
</dbReference>
<keyword evidence="4 7" id="KW-0547">Nucleotide-binding</keyword>
<dbReference type="PROSITE" id="PS00108">
    <property type="entry name" value="PROTEIN_KINASE_ST"/>
    <property type="match status" value="1"/>
</dbReference>